<accession>A0A3A5H4X4</accession>
<dbReference type="AlphaFoldDB" id="A0A3A5H4X4"/>
<comment type="caution">
    <text evidence="1">The sequence shown here is derived from an EMBL/GenBank/DDBJ whole genome shotgun (WGS) entry which is preliminary data.</text>
</comment>
<keyword evidence="2" id="KW-1185">Reference proteome</keyword>
<reference evidence="2" key="1">
    <citation type="submission" date="2018-09" db="EMBL/GenBank/DDBJ databases">
        <authorList>
            <person name="Zhu H."/>
        </authorList>
    </citation>
    <scope>NUCLEOTIDE SEQUENCE [LARGE SCALE GENOMIC DNA]</scope>
    <source>
        <strain evidence="2">K1W22B-1</strain>
    </source>
</reference>
<dbReference type="Gene3D" id="3.30.530.20">
    <property type="match status" value="1"/>
</dbReference>
<dbReference type="Pfam" id="PF10604">
    <property type="entry name" value="Polyketide_cyc2"/>
    <property type="match status" value="1"/>
</dbReference>
<dbReference type="InterPro" id="IPR023393">
    <property type="entry name" value="START-like_dom_sf"/>
</dbReference>
<dbReference type="EMBL" id="QYRP01000002">
    <property type="protein sequence ID" value="RJS44918.1"/>
    <property type="molecule type" value="Genomic_DNA"/>
</dbReference>
<dbReference type="SUPFAM" id="SSF55961">
    <property type="entry name" value="Bet v1-like"/>
    <property type="match status" value="1"/>
</dbReference>
<sequence>MTREMTVAGSIWIDVTPEAAYDAVGDVTQMGRWSPENTGARIVRAPGAAGAADPAYVGMHFVGSNKRGPARWQTRCTVTAAERGRRFAFDVDRYGLAPLLLPVSVASWAYDFAPQDGGTLVTETWRDGRTRWPDLSVRLFDPLATRRASFAEFQRGNIARTLKNLKRELERA</sequence>
<organism evidence="1 2">
    <name type="scientific">Nocardioides cavernaquae</name>
    <dbReference type="NCBI Taxonomy" id="2321396"/>
    <lineage>
        <taxon>Bacteria</taxon>
        <taxon>Bacillati</taxon>
        <taxon>Actinomycetota</taxon>
        <taxon>Actinomycetes</taxon>
        <taxon>Propionibacteriales</taxon>
        <taxon>Nocardioidaceae</taxon>
        <taxon>Nocardioides</taxon>
    </lineage>
</organism>
<name>A0A3A5H4X4_9ACTN</name>
<proteinExistence type="predicted"/>
<dbReference type="RefSeq" id="WP_120058792.1">
    <property type="nucleotide sequence ID" value="NZ_QYRP01000002.1"/>
</dbReference>
<dbReference type="OrthoDB" id="4618973at2"/>
<evidence type="ECO:0000313" key="1">
    <source>
        <dbReference type="EMBL" id="RJS44918.1"/>
    </source>
</evidence>
<dbReference type="CDD" id="cd07812">
    <property type="entry name" value="SRPBCC"/>
    <property type="match status" value="1"/>
</dbReference>
<protein>
    <submittedName>
        <fullName evidence="1">SRPBCC family protein</fullName>
    </submittedName>
</protein>
<dbReference type="InterPro" id="IPR019587">
    <property type="entry name" value="Polyketide_cyclase/dehydratase"/>
</dbReference>
<dbReference type="Proteomes" id="UP000276542">
    <property type="component" value="Unassembled WGS sequence"/>
</dbReference>
<gene>
    <name evidence="1" type="ORF">D4739_00765</name>
</gene>
<evidence type="ECO:0000313" key="2">
    <source>
        <dbReference type="Proteomes" id="UP000276542"/>
    </source>
</evidence>